<accession>H5UP57</accession>
<feature type="compositionally biased region" description="Polar residues" evidence="9">
    <location>
        <begin position="279"/>
        <end position="292"/>
    </location>
</feature>
<dbReference type="InterPro" id="IPR036097">
    <property type="entry name" value="HisK_dim/P_sf"/>
</dbReference>
<organism evidence="13 14">
    <name type="scientific">Mobilicoccus pelagius NBRC 104925</name>
    <dbReference type="NCBI Taxonomy" id="1089455"/>
    <lineage>
        <taxon>Bacteria</taxon>
        <taxon>Bacillati</taxon>
        <taxon>Actinomycetota</taxon>
        <taxon>Actinomycetes</taxon>
        <taxon>Micrococcales</taxon>
        <taxon>Dermatophilaceae</taxon>
        <taxon>Mobilicoccus</taxon>
    </lineage>
</organism>
<dbReference type="InterPro" id="IPR037006">
    <property type="entry name" value="CheA-like_homodim_sf"/>
</dbReference>
<evidence type="ECO:0000259" key="11">
    <source>
        <dbReference type="PROSITE" id="PS50851"/>
    </source>
</evidence>
<dbReference type="Proteomes" id="UP000004367">
    <property type="component" value="Unassembled WGS sequence"/>
</dbReference>
<gene>
    <name evidence="13" type="primary">cheA</name>
    <name evidence="13" type="ORF">MOPEL_020_00010</name>
</gene>
<comment type="catalytic activity">
    <reaction evidence="1">
        <text>ATP + protein L-histidine = ADP + protein N-phospho-L-histidine.</text>
        <dbReference type="EC" id="2.7.13.3"/>
    </reaction>
</comment>
<evidence type="ECO:0000256" key="3">
    <source>
        <dbReference type="ARBA" id="ARBA00012438"/>
    </source>
</evidence>
<dbReference type="InterPro" id="IPR036641">
    <property type="entry name" value="HPT_dom_sf"/>
</dbReference>
<evidence type="ECO:0000259" key="12">
    <source>
        <dbReference type="PROSITE" id="PS50894"/>
    </source>
</evidence>
<evidence type="ECO:0000313" key="14">
    <source>
        <dbReference type="Proteomes" id="UP000004367"/>
    </source>
</evidence>
<dbReference type="GO" id="GO:0006935">
    <property type="term" value="P:chemotaxis"/>
    <property type="evidence" value="ECO:0007669"/>
    <property type="project" value="InterPro"/>
</dbReference>
<feature type="compositionally biased region" description="Low complexity" evidence="9">
    <location>
        <begin position="265"/>
        <end position="278"/>
    </location>
</feature>
<dbReference type="SUPFAM" id="SSF50341">
    <property type="entry name" value="CheW-like"/>
    <property type="match status" value="2"/>
</dbReference>
<feature type="domain" description="CheW-like" evidence="11">
    <location>
        <begin position="559"/>
        <end position="695"/>
    </location>
</feature>
<dbReference type="InterPro" id="IPR008207">
    <property type="entry name" value="Sig_transdc_His_kin_Hpt_dom"/>
</dbReference>
<feature type="compositionally biased region" description="Low complexity" evidence="9">
    <location>
        <begin position="233"/>
        <end position="244"/>
    </location>
</feature>
<dbReference type="SMART" id="SM00073">
    <property type="entry name" value="HPT"/>
    <property type="match status" value="1"/>
</dbReference>
<evidence type="ECO:0000256" key="4">
    <source>
        <dbReference type="ARBA" id="ARBA00022553"/>
    </source>
</evidence>
<dbReference type="CDD" id="cd00731">
    <property type="entry name" value="CheA_reg"/>
    <property type="match status" value="1"/>
</dbReference>
<dbReference type="Gene3D" id="1.10.287.560">
    <property type="entry name" value="Histidine kinase CheA-like, homodimeric domain"/>
    <property type="match status" value="1"/>
</dbReference>
<dbReference type="FunFam" id="3.30.565.10:FF:000016">
    <property type="entry name" value="Chemotaxis protein CheA, putative"/>
    <property type="match status" value="1"/>
</dbReference>
<dbReference type="InterPro" id="IPR036061">
    <property type="entry name" value="CheW-like_dom_sf"/>
</dbReference>
<dbReference type="InterPro" id="IPR005467">
    <property type="entry name" value="His_kinase_dom"/>
</dbReference>
<dbReference type="PROSITE" id="PS50851">
    <property type="entry name" value="CHEW"/>
    <property type="match status" value="2"/>
</dbReference>
<proteinExistence type="predicted"/>
<feature type="region of interest" description="Disordered" evidence="9">
    <location>
        <begin position="225"/>
        <end position="307"/>
    </location>
</feature>
<dbReference type="PANTHER" id="PTHR43395:SF1">
    <property type="entry name" value="CHEMOTAXIS PROTEIN CHEA"/>
    <property type="match status" value="1"/>
</dbReference>
<evidence type="ECO:0000256" key="2">
    <source>
        <dbReference type="ARBA" id="ARBA00004236"/>
    </source>
</evidence>
<dbReference type="InterPro" id="IPR036890">
    <property type="entry name" value="HATPase_C_sf"/>
</dbReference>
<dbReference type="Pfam" id="PF01627">
    <property type="entry name" value="Hpt"/>
    <property type="match status" value="1"/>
</dbReference>
<dbReference type="PROSITE" id="PS50109">
    <property type="entry name" value="HIS_KIN"/>
    <property type="match status" value="1"/>
</dbReference>
<keyword evidence="14" id="KW-1185">Reference proteome</keyword>
<evidence type="ECO:0000259" key="10">
    <source>
        <dbReference type="PROSITE" id="PS50109"/>
    </source>
</evidence>
<dbReference type="EC" id="2.7.13.3" evidence="3"/>
<dbReference type="InterPro" id="IPR051315">
    <property type="entry name" value="Bact_Chemotaxis_CheA"/>
</dbReference>
<dbReference type="InterPro" id="IPR004358">
    <property type="entry name" value="Sig_transdc_His_kin-like_C"/>
</dbReference>
<dbReference type="OrthoDB" id="9803176at2"/>
<evidence type="ECO:0000256" key="9">
    <source>
        <dbReference type="SAM" id="MobiDB-lite"/>
    </source>
</evidence>
<dbReference type="CDD" id="cd16916">
    <property type="entry name" value="HATPase_CheA-like"/>
    <property type="match status" value="1"/>
</dbReference>
<reference evidence="13 14" key="1">
    <citation type="submission" date="2012-02" db="EMBL/GenBank/DDBJ databases">
        <title>Whole genome shotgun sequence of Mobilicoccus pelagius NBRC 104925.</title>
        <authorList>
            <person name="Yoshida Y."/>
            <person name="Hosoyama A."/>
            <person name="Tsuchikane K."/>
            <person name="Katsumata H."/>
            <person name="Yamazaki S."/>
            <person name="Fujita N."/>
        </authorList>
    </citation>
    <scope>NUCLEOTIDE SEQUENCE [LARGE SCALE GENOMIC DNA]</scope>
    <source>
        <strain evidence="13 14">NBRC 104925</strain>
    </source>
</reference>
<keyword evidence="5" id="KW-0808">Transferase</keyword>
<dbReference type="InterPro" id="IPR002545">
    <property type="entry name" value="CheW-lke_dom"/>
</dbReference>
<keyword evidence="7" id="KW-0902">Two-component regulatory system</keyword>
<name>H5UP57_9MICO</name>
<dbReference type="CDD" id="cd00088">
    <property type="entry name" value="HPT"/>
    <property type="match status" value="1"/>
</dbReference>
<dbReference type="SMART" id="SM01231">
    <property type="entry name" value="H-kinase_dim"/>
    <property type="match status" value="1"/>
</dbReference>
<protein>
    <recommendedName>
        <fullName evidence="3">histidine kinase</fullName>
        <ecNumber evidence="3">2.7.13.3</ecNumber>
    </recommendedName>
</protein>
<dbReference type="Gene3D" id="1.20.120.160">
    <property type="entry name" value="HPT domain"/>
    <property type="match status" value="1"/>
</dbReference>
<feature type="modified residue" description="Phosphohistidine" evidence="8">
    <location>
        <position position="47"/>
    </location>
</feature>
<dbReference type="Gene3D" id="3.30.565.10">
    <property type="entry name" value="Histidine kinase-like ATPase, C-terminal domain"/>
    <property type="match status" value="1"/>
</dbReference>
<dbReference type="PRINTS" id="PR00344">
    <property type="entry name" value="BCTRLSENSOR"/>
</dbReference>
<dbReference type="SUPFAM" id="SSF47226">
    <property type="entry name" value="Histidine-containing phosphotransfer domain, HPT domain"/>
    <property type="match status" value="1"/>
</dbReference>
<dbReference type="SUPFAM" id="SSF55874">
    <property type="entry name" value="ATPase domain of HSP90 chaperone/DNA topoisomerase II/histidine kinase"/>
    <property type="match status" value="1"/>
</dbReference>
<dbReference type="SUPFAM" id="SSF47384">
    <property type="entry name" value="Homodimeric domain of signal transducing histidine kinase"/>
    <property type="match status" value="1"/>
</dbReference>
<dbReference type="GO" id="GO:0000155">
    <property type="term" value="F:phosphorelay sensor kinase activity"/>
    <property type="evidence" value="ECO:0007669"/>
    <property type="project" value="InterPro"/>
</dbReference>
<feature type="domain" description="Histidine kinase" evidence="10">
    <location>
        <begin position="307"/>
        <end position="557"/>
    </location>
</feature>
<dbReference type="GO" id="GO:0005886">
    <property type="term" value="C:plasma membrane"/>
    <property type="evidence" value="ECO:0007669"/>
    <property type="project" value="UniProtKB-SubCell"/>
</dbReference>
<evidence type="ECO:0000256" key="1">
    <source>
        <dbReference type="ARBA" id="ARBA00000085"/>
    </source>
</evidence>
<evidence type="ECO:0000256" key="8">
    <source>
        <dbReference type="PROSITE-ProRule" id="PRU00110"/>
    </source>
</evidence>
<dbReference type="InterPro" id="IPR003594">
    <property type="entry name" value="HATPase_dom"/>
</dbReference>
<comment type="subcellular location">
    <subcellularLocation>
        <location evidence="2">Cell membrane</location>
    </subcellularLocation>
</comment>
<dbReference type="EMBL" id="BAFE01000019">
    <property type="protein sequence ID" value="GAB47515.1"/>
    <property type="molecule type" value="Genomic_DNA"/>
</dbReference>
<evidence type="ECO:0000256" key="7">
    <source>
        <dbReference type="ARBA" id="ARBA00023012"/>
    </source>
</evidence>
<evidence type="ECO:0000256" key="6">
    <source>
        <dbReference type="ARBA" id="ARBA00022777"/>
    </source>
</evidence>
<dbReference type="GO" id="GO:0005737">
    <property type="term" value="C:cytoplasm"/>
    <property type="evidence" value="ECO:0007669"/>
    <property type="project" value="InterPro"/>
</dbReference>
<dbReference type="Gene3D" id="2.30.30.40">
    <property type="entry name" value="SH3 Domains"/>
    <property type="match status" value="1"/>
</dbReference>
<dbReference type="SMART" id="SM00260">
    <property type="entry name" value="CheW"/>
    <property type="match status" value="2"/>
</dbReference>
<dbReference type="SMART" id="SM00387">
    <property type="entry name" value="HATPase_c"/>
    <property type="match status" value="1"/>
</dbReference>
<dbReference type="Pfam" id="PF02518">
    <property type="entry name" value="HATPase_c"/>
    <property type="match status" value="1"/>
</dbReference>
<evidence type="ECO:0000313" key="13">
    <source>
        <dbReference type="EMBL" id="GAB47515.1"/>
    </source>
</evidence>
<dbReference type="Pfam" id="PF01584">
    <property type="entry name" value="CheW"/>
    <property type="match status" value="2"/>
</dbReference>
<feature type="domain" description="CheW-like" evidence="11">
    <location>
        <begin position="717"/>
        <end position="850"/>
    </location>
</feature>
<keyword evidence="4 8" id="KW-0597">Phosphoprotein</keyword>
<dbReference type="eggNOG" id="COG0643">
    <property type="taxonomic scope" value="Bacteria"/>
</dbReference>
<comment type="caution">
    <text evidence="13">The sequence shown here is derived from an EMBL/GenBank/DDBJ whole genome shotgun (WGS) entry which is preliminary data.</text>
</comment>
<evidence type="ECO:0000256" key="5">
    <source>
        <dbReference type="ARBA" id="ARBA00022679"/>
    </source>
</evidence>
<dbReference type="Pfam" id="PF02895">
    <property type="entry name" value="H-kinase_dim"/>
    <property type="match status" value="1"/>
</dbReference>
<dbReference type="InterPro" id="IPR004105">
    <property type="entry name" value="CheA-like_dim"/>
</dbReference>
<dbReference type="PROSITE" id="PS50894">
    <property type="entry name" value="HPT"/>
    <property type="match status" value="1"/>
</dbReference>
<feature type="domain" description="HPt" evidence="12">
    <location>
        <begin position="1"/>
        <end position="104"/>
    </location>
</feature>
<dbReference type="Gene3D" id="2.40.50.180">
    <property type="entry name" value="CheA-289, Domain 4"/>
    <property type="match status" value="1"/>
</dbReference>
<dbReference type="STRING" id="1089455.MOPEL_020_00010"/>
<dbReference type="PANTHER" id="PTHR43395">
    <property type="entry name" value="SENSOR HISTIDINE KINASE CHEA"/>
    <property type="match status" value="1"/>
</dbReference>
<keyword evidence="6" id="KW-0418">Kinase</keyword>
<sequence>MDGMEEIVQEFLVESHENLDQLDQDLLALEREPDSRELLSSIFRTLHTIKGTSGFLALHTLERVAHAGESLLSKLRDGEMTLNPEMATALLEMVDAVRSLLGHIEQDGNEGDEEYVELTAKLHALLEGRSPQAEAAAAAGGATAVTTETPEEAPAEAVAVTDVATAEEAAGAAGAAAADAPVVESYQESVTSTTDGASTTTVSTYEESMAAADGTAVTVTTVATEQRPAGDQPATGGPAGGRPAESTPAGSTPAPADAKSEAKVAAKAAADAQADVAKTTQSTPKKGTSSGQGAHAGGEEKKQVRSVADSSIRVDVDLLDSLMNLVGELVLSRNQLVQRAAASDDQELQRSMHRLSLVASELQEGVMKTRMQPIENVWNKIPRVVRDLANSLDRKIRVEMEGKETELDKTILEAIKDPLTHLVRNSCDHGIEPPDDRVAKGKPAEGVLLMRAFHEGGQVNIEIIDDGAGINTEKVKDKAVEKGLITREEADRMSDRDANHLVFKAGFSTADKVSNVSGRGVGMDVVKTNIEKIGGVIDVTSEFGKGTTTRIKIPLTLAIIPALLVRGKDNMFAIPQVNLLELVRLDKEQMAERLETIQGTPVYRLRGQLLPLVDLRDQLGVEKEDHDTTFIAVLRADQRQFGLVVDDIEDTEEIVVKPLGKQLRGIDLYAGATLMGDGRVALILDANALAAHAGMVNESAEAARRAAEEAIASSKDSTSLLVVKLSNGRRVALPLACVERLEEFSMSRVETVGPNQVVQYRGVILPLLRLADDYGSYDAMEAQDASLQVVVCHHQGHLVGFVVAQVLDIVEDELSIRTHLDTGGNLGSAVVNEHVTELLNIDATLAGLLPPSTSEYSGAFAAGY</sequence>
<dbReference type="AlphaFoldDB" id="H5UP57"/>